<dbReference type="Proteomes" id="UP000813462">
    <property type="component" value="Unassembled WGS sequence"/>
</dbReference>
<name>A0A978VFR3_ZIZJJ</name>
<feature type="compositionally biased region" description="Polar residues" evidence="1">
    <location>
        <begin position="170"/>
        <end position="189"/>
    </location>
</feature>
<dbReference type="InterPro" id="IPR058783">
    <property type="entry name" value="IREH1/IRE-like_N"/>
</dbReference>
<evidence type="ECO:0000313" key="3">
    <source>
        <dbReference type="EMBL" id="KAH7529202.1"/>
    </source>
</evidence>
<comment type="caution">
    <text evidence="3">The sequence shown here is derived from an EMBL/GenBank/DDBJ whole genome shotgun (WGS) entry which is preliminary data.</text>
</comment>
<dbReference type="EMBL" id="JAEACU010000005">
    <property type="protein sequence ID" value="KAH7529202.1"/>
    <property type="molecule type" value="Genomic_DNA"/>
</dbReference>
<organism evidence="3 4">
    <name type="scientific">Ziziphus jujuba var. spinosa</name>
    <dbReference type="NCBI Taxonomy" id="714518"/>
    <lineage>
        <taxon>Eukaryota</taxon>
        <taxon>Viridiplantae</taxon>
        <taxon>Streptophyta</taxon>
        <taxon>Embryophyta</taxon>
        <taxon>Tracheophyta</taxon>
        <taxon>Spermatophyta</taxon>
        <taxon>Magnoliopsida</taxon>
        <taxon>eudicotyledons</taxon>
        <taxon>Gunneridae</taxon>
        <taxon>Pentapetalae</taxon>
        <taxon>rosids</taxon>
        <taxon>fabids</taxon>
        <taxon>Rosales</taxon>
        <taxon>Rhamnaceae</taxon>
        <taxon>Paliureae</taxon>
        <taxon>Ziziphus</taxon>
    </lineage>
</organism>
<feature type="region of interest" description="Disordered" evidence="1">
    <location>
        <begin position="166"/>
        <end position="189"/>
    </location>
</feature>
<proteinExistence type="predicted"/>
<protein>
    <recommendedName>
        <fullName evidence="2">IREH1/IRE-like N-terminal domain-containing protein</fullName>
    </recommendedName>
</protein>
<sequence length="529" mass="59073">MKQGQLQRGFLYDIKSFSHELNSKGVKAFPLVEISRLQQPGDFVAESVACKVLDMYMEGGKTKPVLIPIRIDIDEDAPPVGNGEVENLVRSGVVDVEIVEQGIDDVVKLDNCGGDDNEFDDMDSSEDELYDTTINENSGSDVARVGGNVDAVDDWRELVNMIQRAKKSNDSATPTPTIAVSSTKVESQPTQASHVSHFYLSTWSKASNNNNNNNKNNGLQRQVFFLLEEGSPIHLPTTTASMDPPTVPDRSAPIPQSDPTRRSPNRLLKKNTTTTTTPTRRSSLLVGAAPPVPDSIIIIIIFYYYRNALTGRFESSWGPSGGLRSSDVCTPETSYDCDNPKVSESPRFQAILRVTSAPRKKFPADIKSFSHELNSKGVRPFPFWKHRGLNNLEEILVVIRAKFDKAKEEVNSDLAIFAADLVGILEKNVDTHPEWQETIEDLLILARSCAMTSPADFWLQCEGIFEELDDRRQELPPGTLKQLHTRMLFILTRCTRLLQFHKESGLAEDEHVLHLRQSRIAFCRKTNSS</sequence>
<dbReference type="AlphaFoldDB" id="A0A978VFR3"/>
<feature type="compositionally biased region" description="Low complexity" evidence="1">
    <location>
        <begin position="270"/>
        <end position="282"/>
    </location>
</feature>
<evidence type="ECO:0000313" key="4">
    <source>
        <dbReference type="Proteomes" id="UP000813462"/>
    </source>
</evidence>
<gene>
    <name evidence="3" type="ORF">FEM48_Zijuj05G0159600</name>
</gene>
<evidence type="ECO:0000259" key="2">
    <source>
        <dbReference type="Pfam" id="PF26031"/>
    </source>
</evidence>
<feature type="region of interest" description="Disordered" evidence="1">
    <location>
        <begin position="235"/>
        <end position="282"/>
    </location>
</feature>
<feature type="domain" description="IREH1/IRE-like N-terminal" evidence="2">
    <location>
        <begin position="384"/>
        <end position="502"/>
    </location>
</feature>
<evidence type="ECO:0000256" key="1">
    <source>
        <dbReference type="SAM" id="MobiDB-lite"/>
    </source>
</evidence>
<reference evidence="3" key="1">
    <citation type="journal article" date="2021" name="Front. Plant Sci.">
        <title>Chromosome-Scale Genome Assembly for Chinese Sour Jujube and Insights Into Its Genome Evolution and Domestication Signature.</title>
        <authorList>
            <person name="Shen L.-Y."/>
            <person name="Luo H."/>
            <person name="Wang X.-L."/>
            <person name="Wang X.-M."/>
            <person name="Qiu X.-J."/>
            <person name="Liu H."/>
            <person name="Zhou S.-S."/>
            <person name="Jia K.-H."/>
            <person name="Nie S."/>
            <person name="Bao Y.-T."/>
            <person name="Zhang R.-G."/>
            <person name="Yun Q.-Z."/>
            <person name="Chai Y.-H."/>
            <person name="Lu J.-Y."/>
            <person name="Li Y."/>
            <person name="Zhao S.-W."/>
            <person name="Mao J.-F."/>
            <person name="Jia S.-G."/>
            <person name="Mao Y.-M."/>
        </authorList>
    </citation>
    <scope>NUCLEOTIDE SEQUENCE</scope>
    <source>
        <strain evidence="3">AT0</strain>
        <tissue evidence="3">Leaf</tissue>
    </source>
</reference>
<dbReference type="Pfam" id="PF26031">
    <property type="entry name" value="IREH1"/>
    <property type="match status" value="1"/>
</dbReference>
<accession>A0A978VFR3</accession>